<comment type="similarity">
    <text evidence="2">Belongs to the peptidase S1 family.</text>
</comment>
<dbReference type="CDD" id="cd00190">
    <property type="entry name" value="Tryp_SPc"/>
    <property type="match status" value="1"/>
</dbReference>
<accession>A0A6J2TMC6</accession>
<evidence type="ECO:0000256" key="11">
    <source>
        <dbReference type="ARBA" id="ARBA00038868"/>
    </source>
</evidence>
<dbReference type="Gene3D" id="2.40.10.10">
    <property type="entry name" value="Trypsin-like serine proteases"/>
    <property type="match status" value="1"/>
</dbReference>
<dbReference type="InterPro" id="IPR009003">
    <property type="entry name" value="Peptidase_S1_PA"/>
</dbReference>
<evidence type="ECO:0000256" key="10">
    <source>
        <dbReference type="ARBA" id="ARBA00036320"/>
    </source>
</evidence>
<keyword evidence="15" id="KW-1185">Reference proteome</keyword>
<keyword evidence="9" id="KW-1015">Disulfide bond</keyword>
<evidence type="ECO:0000256" key="8">
    <source>
        <dbReference type="ARBA" id="ARBA00023145"/>
    </source>
</evidence>
<reference evidence="16" key="1">
    <citation type="submission" date="2025-08" db="UniProtKB">
        <authorList>
            <consortium name="RefSeq"/>
        </authorList>
    </citation>
    <scope>IDENTIFICATION</scope>
    <source>
        <strain evidence="16">11010-0011.00</strain>
        <tissue evidence="16">Whole body</tissue>
    </source>
</reference>
<evidence type="ECO:0000259" key="14">
    <source>
        <dbReference type="PROSITE" id="PS50240"/>
    </source>
</evidence>
<feature type="domain" description="Peptidase S1" evidence="14">
    <location>
        <begin position="37"/>
        <end position="261"/>
    </location>
</feature>
<keyword evidence="5 13" id="KW-0732">Signal</keyword>
<evidence type="ECO:0000256" key="12">
    <source>
        <dbReference type="RuleBase" id="RU363034"/>
    </source>
</evidence>
<comment type="subcellular location">
    <subcellularLocation>
        <location evidence="1">Secreted</location>
        <location evidence="1">Extracellular space</location>
    </subcellularLocation>
</comment>
<dbReference type="PRINTS" id="PR00722">
    <property type="entry name" value="CHYMOTRYPSIN"/>
</dbReference>
<dbReference type="Proteomes" id="UP000504634">
    <property type="component" value="Unplaced"/>
</dbReference>
<dbReference type="GO" id="GO:0006508">
    <property type="term" value="P:proteolysis"/>
    <property type="evidence" value="ECO:0007669"/>
    <property type="project" value="UniProtKB-KW"/>
</dbReference>
<dbReference type="PANTHER" id="PTHR24276:SF91">
    <property type="entry name" value="AT26814P-RELATED"/>
    <property type="match status" value="1"/>
</dbReference>
<dbReference type="PROSITE" id="PS00134">
    <property type="entry name" value="TRYPSIN_HIS"/>
    <property type="match status" value="1"/>
</dbReference>
<evidence type="ECO:0000256" key="5">
    <source>
        <dbReference type="ARBA" id="ARBA00022729"/>
    </source>
</evidence>
<proteinExistence type="inferred from homology"/>
<keyword evidence="8" id="KW-0865">Zymogen</keyword>
<organism evidence="15 16">
    <name type="scientific">Drosophila lebanonensis</name>
    <name type="common">Fruit fly</name>
    <name type="synonym">Scaptodrosophila lebanonensis</name>
    <dbReference type="NCBI Taxonomy" id="7225"/>
    <lineage>
        <taxon>Eukaryota</taxon>
        <taxon>Metazoa</taxon>
        <taxon>Ecdysozoa</taxon>
        <taxon>Arthropoda</taxon>
        <taxon>Hexapoda</taxon>
        <taxon>Insecta</taxon>
        <taxon>Pterygota</taxon>
        <taxon>Neoptera</taxon>
        <taxon>Endopterygota</taxon>
        <taxon>Diptera</taxon>
        <taxon>Brachycera</taxon>
        <taxon>Muscomorpha</taxon>
        <taxon>Ephydroidea</taxon>
        <taxon>Drosophilidae</taxon>
        <taxon>Scaptodrosophila</taxon>
    </lineage>
</organism>
<dbReference type="PANTHER" id="PTHR24276">
    <property type="entry name" value="POLYSERASE-RELATED"/>
    <property type="match status" value="1"/>
</dbReference>
<keyword evidence="7 12" id="KW-0720">Serine protease</keyword>
<dbReference type="PROSITE" id="PS00135">
    <property type="entry name" value="TRYPSIN_SER"/>
    <property type="match status" value="1"/>
</dbReference>
<dbReference type="SUPFAM" id="SSF50494">
    <property type="entry name" value="Trypsin-like serine proteases"/>
    <property type="match status" value="1"/>
</dbReference>
<dbReference type="OrthoDB" id="5565075at2759"/>
<evidence type="ECO:0000256" key="7">
    <source>
        <dbReference type="ARBA" id="ARBA00022825"/>
    </source>
</evidence>
<keyword evidence="4 12" id="KW-0645">Protease</keyword>
<evidence type="ECO:0000256" key="6">
    <source>
        <dbReference type="ARBA" id="ARBA00022801"/>
    </source>
</evidence>
<feature type="signal peptide" evidence="13">
    <location>
        <begin position="1"/>
        <end position="17"/>
    </location>
</feature>
<dbReference type="InterPro" id="IPR033116">
    <property type="entry name" value="TRYPSIN_SER"/>
</dbReference>
<protein>
    <recommendedName>
        <fullName evidence="11">trypsin</fullName>
        <ecNumber evidence="11">3.4.21.4</ecNumber>
    </recommendedName>
</protein>
<evidence type="ECO:0000256" key="3">
    <source>
        <dbReference type="ARBA" id="ARBA00022525"/>
    </source>
</evidence>
<evidence type="ECO:0000256" key="2">
    <source>
        <dbReference type="ARBA" id="ARBA00007664"/>
    </source>
</evidence>
<feature type="chain" id="PRO_5026929525" description="trypsin" evidence="13">
    <location>
        <begin position="18"/>
        <end position="264"/>
    </location>
</feature>
<comment type="catalytic activity">
    <reaction evidence="10">
        <text>Preferential cleavage: Arg-|-Xaa, Lys-|-Xaa.</text>
        <dbReference type="EC" id="3.4.21.4"/>
    </reaction>
</comment>
<dbReference type="InterPro" id="IPR043504">
    <property type="entry name" value="Peptidase_S1_PA_chymotrypsin"/>
</dbReference>
<dbReference type="InterPro" id="IPR018114">
    <property type="entry name" value="TRYPSIN_HIS"/>
</dbReference>
<name>A0A6J2TMC6_DROLE</name>
<evidence type="ECO:0000313" key="16">
    <source>
        <dbReference type="RefSeq" id="XP_030377716.1"/>
    </source>
</evidence>
<evidence type="ECO:0000313" key="15">
    <source>
        <dbReference type="Proteomes" id="UP000504634"/>
    </source>
</evidence>
<evidence type="ECO:0000256" key="9">
    <source>
        <dbReference type="ARBA" id="ARBA00023157"/>
    </source>
</evidence>
<gene>
    <name evidence="16" type="primary">LOC115626472</name>
</gene>
<dbReference type="GeneID" id="115626472"/>
<dbReference type="InterPro" id="IPR050430">
    <property type="entry name" value="Peptidase_S1"/>
</dbReference>
<dbReference type="Pfam" id="PF00089">
    <property type="entry name" value="Trypsin"/>
    <property type="match status" value="1"/>
</dbReference>
<dbReference type="AlphaFoldDB" id="A0A6J2TMC6"/>
<dbReference type="InterPro" id="IPR001314">
    <property type="entry name" value="Peptidase_S1A"/>
</dbReference>
<keyword evidence="6 12" id="KW-0378">Hydrolase</keyword>
<dbReference type="PROSITE" id="PS50240">
    <property type="entry name" value="TRYPSIN_DOM"/>
    <property type="match status" value="1"/>
</dbReference>
<evidence type="ECO:0000256" key="4">
    <source>
        <dbReference type="ARBA" id="ARBA00022670"/>
    </source>
</evidence>
<dbReference type="InterPro" id="IPR001254">
    <property type="entry name" value="Trypsin_dom"/>
</dbReference>
<evidence type="ECO:0000256" key="13">
    <source>
        <dbReference type="SAM" id="SignalP"/>
    </source>
</evidence>
<evidence type="ECO:0000256" key="1">
    <source>
        <dbReference type="ARBA" id="ARBA00004239"/>
    </source>
</evidence>
<keyword evidence="3" id="KW-0964">Secreted</keyword>
<dbReference type="EC" id="3.4.21.4" evidence="11"/>
<dbReference type="GO" id="GO:0004252">
    <property type="term" value="F:serine-type endopeptidase activity"/>
    <property type="evidence" value="ECO:0007669"/>
    <property type="project" value="UniProtKB-EC"/>
</dbReference>
<dbReference type="GO" id="GO:0005576">
    <property type="term" value="C:extracellular region"/>
    <property type="evidence" value="ECO:0007669"/>
    <property type="project" value="UniProtKB-SubCell"/>
</dbReference>
<sequence length="264" mass="29425">MKAIKLLLLAIFASALAFKEFVKGSKAVDLYNGNERITNGTLAVRGQFPYLVRFRLFGERVSECGGSILSSIWVLTAAHCLPGKLYGDMYFGEIRSKNARFHHRIYNHSFIPHPEYDGKTSHNDAAMIIIPRITFSKYVNKIQLANEAKHANLTGWRAFIAGWGRVSDDPAQSRDLYYTNVTIADDELCEAFYNFQPSQLCVSTVHNQSSCRGDSGGPLTLHKGNFLAGITSYSGPSCMNNAPQVFTRVTKIDAWIRNVMDIAS</sequence>
<dbReference type="SMART" id="SM00020">
    <property type="entry name" value="Tryp_SPc"/>
    <property type="match status" value="1"/>
</dbReference>
<dbReference type="RefSeq" id="XP_030377716.1">
    <property type="nucleotide sequence ID" value="XM_030521856.1"/>
</dbReference>